<keyword evidence="8" id="KW-1185">Reference proteome</keyword>
<evidence type="ECO:0000256" key="5">
    <source>
        <dbReference type="SAM" id="Phobius"/>
    </source>
</evidence>
<dbReference type="PANTHER" id="PTHR28018:SF3">
    <property type="entry name" value="RESPIRATORY SUPERCOMPLEX FACTOR 2, MITOCHONDRIAL"/>
    <property type="match status" value="1"/>
</dbReference>
<dbReference type="InterPro" id="IPR040153">
    <property type="entry name" value="Rcf2"/>
</dbReference>
<evidence type="ECO:0000256" key="1">
    <source>
        <dbReference type="ARBA" id="ARBA00004173"/>
    </source>
</evidence>
<evidence type="ECO:0000259" key="6">
    <source>
        <dbReference type="PROSITE" id="PS51503"/>
    </source>
</evidence>
<dbReference type="STRING" id="1314781.A0A165QZX8"/>
<feature type="transmembrane region" description="Helical" evidence="5">
    <location>
        <begin position="21"/>
        <end position="38"/>
    </location>
</feature>
<dbReference type="GO" id="GO:0005739">
    <property type="term" value="C:mitochondrion"/>
    <property type="evidence" value="ECO:0007669"/>
    <property type="project" value="UniProtKB-SubCell"/>
</dbReference>
<feature type="domain" description="HIG1" evidence="6">
    <location>
        <begin position="90"/>
        <end position="181"/>
    </location>
</feature>
<gene>
    <name evidence="7" type="ORF">EXIGLDRAFT_635815</name>
</gene>
<comment type="subcellular location">
    <subcellularLocation>
        <location evidence="1">Mitochondrion</location>
    </subcellularLocation>
</comment>
<keyword evidence="4 5" id="KW-0472">Membrane</keyword>
<dbReference type="AlphaFoldDB" id="A0A165QZX8"/>
<keyword evidence="3 5" id="KW-1133">Transmembrane helix</keyword>
<evidence type="ECO:0000256" key="3">
    <source>
        <dbReference type="ARBA" id="ARBA00022989"/>
    </source>
</evidence>
<feature type="transmembrane region" description="Helical" evidence="5">
    <location>
        <begin position="50"/>
        <end position="69"/>
    </location>
</feature>
<accession>A0A165QZX8</accession>
<protein>
    <recommendedName>
        <fullName evidence="6">HIG1 domain-containing protein</fullName>
    </recommendedName>
</protein>
<evidence type="ECO:0000313" key="8">
    <source>
        <dbReference type="Proteomes" id="UP000077266"/>
    </source>
</evidence>
<organism evidence="7 8">
    <name type="scientific">Exidia glandulosa HHB12029</name>
    <dbReference type="NCBI Taxonomy" id="1314781"/>
    <lineage>
        <taxon>Eukaryota</taxon>
        <taxon>Fungi</taxon>
        <taxon>Dikarya</taxon>
        <taxon>Basidiomycota</taxon>
        <taxon>Agaricomycotina</taxon>
        <taxon>Agaricomycetes</taxon>
        <taxon>Auriculariales</taxon>
        <taxon>Exidiaceae</taxon>
        <taxon>Exidia</taxon>
    </lineage>
</organism>
<evidence type="ECO:0000256" key="2">
    <source>
        <dbReference type="ARBA" id="ARBA00022692"/>
    </source>
</evidence>
<sequence length="202" mass="22141">MKIVTAEEIRQHQRETLKGGAVGLGVGAAIGAPTLYAANRFFPAYRALPPSLKVFSAIAFVVPAAVIQAERAGLAFERAQWNDLGEHELERRAEFAKARWDSLGDTEKARDWASRHKFGIVGGGWVAGMAAASAIIMRDPLQTFPQKLVQARMWAQGWTIALVIGAAMVSRTPVRDHAPVDHSWRSMIAEAEEEQKMRAAPK</sequence>
<dbReference type="InterPro" id="IPR007667">
    <property type="entry name" value="Hypoxia_induced_domain"/>
</dbReference>
<evidence type="ECO:0000256" key="4">
    <source>
        <dbReference type="ARBA" id="ARBA00023136"/>
    </source>
</evidence>
<dbReference type="InParanoid" id="A0A165QZX8"/>
<dbReference type="OrthoDB" id="1915122at2759"/>
<dbReference type="Proteomes" id="UP000077266">
    <property type="component" value="Unassembled WGS sequence"/>
</dbReference>
<dbReference type="Pfam" id="PF04588">
    <property type="entry name" value="HIG_1_N"/>
    <property type="match status" value="1"/>
</dbReference>
<dbReference type="PROSITE" id="PS51503">
    <property type="entry name" value="HIG1"/>
    <property type="match status" value="1"/>
</dbReference>
<dbReference type="EMBL" id="KV425882">
    <property type="protein sequence ID" value="KZW04297.1"/>
    <property type="molecule type" value="Genomic_DNA"/>
</dbReference>
<dbReference type="GO" id="GO:0033617">
    <property type="term" value="P:mitochondrial respiratory chain complex IV assembly"/>
    <property type="evidence" value="ECO:0007669"/>
    <property type="project" value="TreeGrafter"/>
</dbReference>
<feature type="transmembrane region" description="Helical" evidence="5">
    <location>
        <begin position="149"/>
        <end position="169"/>
    </location>
</feature>
<dbReference type="FunCoup" id="A0A165QZX8">
    <property type="interactions" value="52"/>
</dbReference>
<feature type="transmembrane region" description="Helical" evidence="5">
    <location>
        <begin position="118"/>
        <end position="137"/>
    </location>
</feature>
<name>A0A165QZX8_EXIGL</name>
<evidence type="ECO:0000313" key="7">
    <source>
        <dbReference type="EMBL" id="KZW04297.1"/>
    </source>
</evidence>
<keyword evidence="2 5" id="KW-0812">Transmembrane</keyword>
<reference evidence="7 8" key="1">
    <citation type="journal article" date="2016" name="Mol. Biol. Evol.">
        <title>Comparative Genomics of Early-Diverging Mushroom-Forming Fungi Provides Insights into the Origins of Lignocellulose Decay Capabilities.</title>
        <authorList>
            <person name="Nagy L.G."/>
            <person name="Riley R."/>
            <person name="Tritt A."/>
            <person name="Adam C."/>
            <person name="Daum C."/>
            <person name="Floudas D."/>
            <person name="Sun H."/>
            <person name="Yadav J.S."/>
            <person name="Pangilinan J."/>
            <person name="Larsson K.H."/>
            <person name="Matsuura K."/>
            <person name="Barry K."/>
            <person name="Labutti K."/>
            <person name="Kuo R."/>
            <person name="Ohm R.A."/>
            <person name="Bhattacharya S.S."/>
            <person name="Shirouzu T."/>
            <person name="Yoshinaga Y."/>
            <person name="Martin F.M."/>
            <person name="Grigoriev I.V."/>
            <person name="Hibbett D.S."/>
        </authorList>
    </citation>
    <scope>NUCLEOTIDE SEQUENCE [LARGE SCALE GENOMIC DNA]</scope>
    <source>
        <strain evidence="7 8">HHB12029</strain>
    </source>
</reference>
<proteinExistence type="predicted"/>
<dbReference type="PANTHER" id="PTHR28018">
    <property type="entry name" value="RESPIRATORY SUPERCOMPLEX FACTOR 2, MITOCHONDRIAL"/>
    <property type="match status" value="1"/>
</dbReference>